<evidence type="ECO:0000313" key="3">
    <source>
        <dbReference type="Proteomes" id="UP000306378"/>
    </source>
</evidence>
<protein>
    <submittedName>
        <fullName evidence="2">Lipase</fullName>
    </submittedName>
</protein>
<name>A0A5R8NB47_9NOCA</name>
<proteinExistence type="predicted"/>
<feature type="region of interest" description="Disordered" evidence="1">
    <location>
        <begin position="1"/>
        <end position="31"/>
    </location>
</feature>
<reference evidence="2 3" key="1">
    <citation type="submission" date="2019-05" db="EMBL/GenBank/DDBJ databases">
        <title>Genomes sequences of two Nocardia cyriacigeorgica environmental isolates, type strains Nocardia asteroides ATCC 19247 and Nocardia cyriacigeorgica DSM 44484.</title>
        <authorList>
            <person name="Vautrin F."/>
            <person name="Bergeron E."/>
            <person name="Dubost A."/>
            <person name="Abrouk D."/>
            <person name="Rodriguez Nava V."/>
            <person name="Pujic P."/>
        </authorList>
    </citation>
    <scope>NUCLEOTIDE SEQUENCE [LARGE SCALE GENOMIC DNA]</scope>
    <source>
        <strain evidence="2 3">EML 446</strain>
    </source>
</reference>
<dbReference type="PANTHER" id="PTHR34853">
    <property type="match status" value="1"/>
</dbReference>
<dbReference type="Gene3D" id="3.40.50.1820">
    <property type="entry name" value="alpha/beta hydrolase"/>
    <property type="match status" value="1"/>
</dbReference>
<dbReference type="Pfam" id="PF03583">
    <property type="entry name" value="LIP"/>
    <property type="match status" value="1"/>
</dbReference>
<dbReference type="InterPro" id="IPR005152">
    <property type="entry name" value="Lipase_secreted"/>
</dbReference>
<dbReference type="SUPFAM" id="SSF53474">
    <property type="entry name" value="alpha/beta-Hydrolases"/>
    <property type="match status" value="1"/>
</dbReference>
<comment type="caution">
    <text evidence="2">The sequence shown here is derived from an EMBL/GenBank/DDBJ whole genome shotgun (WGS) entry which is preliminary data.</text>
</comment>
<dbReference type="Gene3D" id="1.10.260.130">
    <property type="match status" value="1"/>
</dbReference>
<organism evidence="2 3">
    <name type="scientific">Nocardia cyriacigeorgica</name>
    <dbReference type="NCBI Taxonomy" id="135487"/>
    <lineage>
        <taxon>Bacteria</taxon>
        <taxon>Bacillati</taxon>
        <taxon>Actinomycetota</taxon>
        <taxon>Actinomycetes</taxon>
        <taxon>Mycobacteriales</taxon>
        <taxon>Nocardiaceae</taxon>
        <taxon>Nocardia</taxon>
    </lineage>
</organism>
<dbReference type="GO" id="GO:0004806">
    <property type="term" value="F:triacylglycerol lipase activity"/>
    <property type="evidence" value="ECO:0007669"/>
    <property type="project" value="InterPro"/>
</dbReference>
<sequence length="448" mass="47868">MQTEAALPAGGEGHRRARRYAGSADPFPGSGPPLRVENDPFCLPPPDVSAAAPGTVIRSRTVEVAWFGRIPQRVQAWQLLYRTTDRQGAAEVALTTVLLPHAADPALARPLVSFQCAIDAVVSSCFPSYALRRGARVFGAIPQLEFPLIAHALARGWAVSVPDHEGMRGHFGAGREPGYRTLDGIRAALSFAPLGLSADTPVGLWGYSGGGLATAWAAEVAAEYAPEINLVGAVAGSPVGDPASAFVRLNATAYAGFAAVYTAGLRRAYPELAPMLAERLYPRYLRLLAEAESGTTFALLARFAGRSIDRHSDGGIAELVRLPQLQTIFDDIRPGATAPGIPMLILQAIPDEVIAVADVDALVARYRAAGAEVHYLRDRLALHLPLEFLGTPTMADWLDDRFAGLPRPAPATTDVWSVARTRRSARGLRRFGGQILRMLTAGPITHQR</sequence>
<evidence type="ECO:0000313" key="2">
    <source>
        <dbReference type="EMBL" id="TLF72856.1"/>
    </source>
</evidence>
<dbReference type="GO" id="GO:0016042">
    <property type="term" value="P:lipid catabolic process"/>
    <property type="evidence" value="ECO:0007669"/>
    <property type="project" value="InterPro"/>
</dbReference>
<dbReference type="InterPro" id="IPR029058">
    <property type="entry name" value="AB_hydrolase_fold"/>
</dbReference>
<evidence type="ECO:0000256" key="1">
    <source>
        <dbReference type="SAM" id="MobiDB-lite"/>
    </source>
</evidence>
<gene>
    <name evidence="2" type="ORF">FEK34_27910</name>
</gene>
<dbReference type="PANTHER" id="PTHR34853:SF1">
    <property type="entry name" value="LIPASE 5"/>
    <property type="match status" value="1"/>
</dbReference>
<dbReference type="PIRSF" id="PIRSF029171">
    <property type="entry name" value="Esterase_LipA"/>
    <property type="match status" value="1"/>
</dbReference>
<dbReference type="EMBL" id="VBUT01000014">
    <property type="protein sequence ID" value="TLF72856.1"/>
    <property type="molecule type" value="Genomic_DNA"/>
</dbReference>
<dbReference type="Proteomes" id="UP000306378">
    <property type="component" value="Unassembled WGS sequence"/>
</dbReference>
<dbReference type="RefSeq" id="WP_138452703.1">
    <property type="nucleotide sequence ID" value="NZ_VBUT01000014.1"/>
</dbReference>
<dbReference type="AlphaFoldDB" id="A0A5R8NB47"/>
<accession>A0A5R8NB47</accession>